<keyword evidence="5" id="KW-0539">Nucleus</keyword>
<evidence type="ECO:0000256" key="1">
    <source>
        <dbReference type="ARBA" id="ARBA00004123"/>
    </source>
</evidence>
<comment type="subcellular location">
    <subcellularLocation>
        <location evidence="1">Nucleus</location>
    </subcellularLocation>
</comment>
<dbReference type="PANTHER" id="PTHR43952:SF72">
    <property type="entry name" value="MYB-LIKE DOMAIN-CONTAINING PROTEIN"/>
    <property type="match status" value="1"/>
</dbReference>
<accession>A0ABD3U9L0</accession>
<dbReference type="SUPFAM" id="SSF46689">
    <property type="entry name" value="Homeodomain-like"/>
    <property type="match status" value="1"/>
</dbReference>
<dbReference type="GO" id="GO:0009908">
    <property type="term" value="P:flower development"/>
    <property type="evidence" value="ECO:0007669"/>
    <property type="project" value="UniProtKB-ARBA"/>
</dbReference>
<dbReference type="InterPro" id="IPR009057">
    <property type="entry name" value="Homeodomain-like_sf"/>
</dbReference>
<dbReference type="AlphaFoldDB" id="A0ABD3U9L0"/>
<dbReference type="Gene3D" id="1.10.10.60">
    <property type="entry name" value="Homeodomain-like"/>
    <property type="match status" value="1"/>
</dbReference>
<dbReference type="EMBL" id="JBJXBP010000002">
    <property type="protein sequence ID" value="KAL3845243.1"/>
    <property type="molecule type" value="Genomic_DNA"/>
</dbReference>
<evidence type="ECO:0000313" key="7">
    <source>
        <dbReference type="EMBL" id="KAL3845243.1"/>
    </source>
</evidence>
<reference evidence="7 8" key="1">
    <citation type="submission" date="2024-12" db="EMBL/GenBank/DDBJ databases">
        <title>The unique morphological basis and parallel evolutionary history of personate flowers in Penstemon.</title>
        <authorList>
            <person name="Depatie T.H."/>
            <person name="Wessinger C.A."/>
        </authorList>
    </citation>
    <scope>NUCLEOTIDE SEQUENCE [LARGE SCALE GENOMIC DNA]</scope>
    <source>
        <strain evidence="7">WTNN_2</strain>
        <tissue evidence="7">Leaf</tissue>
    </source>
</reference>
<sequence>MGSNSSWTSRQNKLFEDALATYDKNVNSPDWWQNLARAVGGGKTVEEVKCHYQKLVEDITHIETGKIPLPNYKSYINGGGDSTSTGKGYKLSDQEQRLKYLKLQ</sequence>
<gene>
    <name evidence="7" type="ORF">ACJIZ3_002646</name>
</gene>
<feature type="domain" description="Myb-like" evidence="6">
    <location>
        <begin position="6"/>
        <end position="55"/>
    </location>
</feature>
<dbReference type="InterPro" id="IPR044636">
    <property type="entry name" value="RADIALIS-like"/>
</dbReference>
<dbReference type="InterPro" id="IPR001005">
    <property type="entry name" value="SANT/Myb"/>
</dbReference>
<keyword evidence="4" id="KW-0804">Transcription</keyword>
<evidence type="ECO:0000256" key="4">
    <source>
        <dbReference type="ARBA" id="ARBA00023163"/>
    </source>
</evidence>
<dbReference type="PANTHER" id="PTHR43952">
    <property type="entry name" value="MYB FAMILY TRANSCRIPTION FACTOR-RELATED"/>
    <property type="match status" value="1"/>
</dbReference>
<comment type="caution">
    <text evidence="7">The sequence shown here is derived from an EMBL/GenBank/DDBJ whole genome shotgun (WGS) entry which is preliminary data.</text>
</comment>
<keyword evidence="2" id="KW-0217">Developmental protein</keyword>
<evidence type="ECO:0000256" key="2">
    <source>
        <dbReference type="ARBA" id="ARBA00022473"/>
    </source>
</evidence>
<evidence type="ECO:0000259" key="6">
    <source>
        <dbReference type="Pfam" id="PF00249"/>
    </source>
</evidence>
<protein>
    <recommendedName>
        <fullName evidence="6">Myb-like domain-containing protein</fullName>
    </recommendedName>
</protein>
<keyword evidence="8" id="KW-1185">Reference proteome</keyword>
<evidence type="ECO:0000256" key="3">
    <source>
        <dbReference type="ARBA" id="ARBA00023015"/>
    </source>
</evidence>
<evidence type="ECO:0000313" key="8">
    <source>
        <dbReference type="Proteomes" id="UP001634393"/>
    </source>
</evidence>
<organism evidence="7 8">
    <name type="scientific">Penstemon smallii</name>
    <dbReference type="NCBI Taxonomy" id="265156"/>
    <lineage>
        <taxon>Eukaryota</taxon>
        <taxon>Viridiplantae</taxon>
        <taxon>Streptophyta</taxon>
        <taxon>Embryophyta</taxon>
        <taxon>Tracheophyta</taxon>
        <taxon>Spermatophyta</taxon>
        <taxon>Magnoliopsida</taxon>
        <taxon>eudicotyledons</taxon>
        <taxon>Gunneridae</taxon>
        <taxon>Pentapetalae</taxon>
        <taxon>asterids</taxon>
        <taxon>lamiids</taxon>
        <taxon>Lamiales</taxon>
        <taxon>Plantaginaceae</taxon>
        <taxon>Cheloneae</taxon>
        <taxon>Penstemon</taxon>
    </lineage>
</organism>
<dbReference type="GO" id="GO:0048262">
    <property type="term" value="P:determination of dorsal/ventral asymmetry"/>
    <property type="evidence" value="ECO:0007669"/>
    <property type="project" value="UniProtKB-ARBA"/>
</dbReference>
<name>A0ABD3U9L0_9LAMI</name>
<dbReference type="FunFam" id="1.10.10.60:FF:000154">
    <property type="entry name" value="Transcription factor SRM1"/>
    <property type="match status" value="1"/>
</dbReference>
<dbReference type="GO" id="GO:0005634">
    <property type="term" value="C:nucleus"/>
    <property type="evidence" value="ECO:0007669"/>
    <property type="project" value="UniProtKB-SubCell"/>
</dbReference>
<keyword evidence="3" id="KW-0805">Transcription regulation</keyword>
<dbReference type="Proteomes" id="UP001634393">
    <property type="component" value="Unassembled WGS sequence"/>
</dbReference>
<evidence type="ECO:0000256" key="5">
    <source>
        <dbReference type="ARBA" id="ARBA00023242"/>
    </source>
</evidence>
<dbReference type="Pfam" id="PF00249">
    <property type="entry name" value="Myb_DNA-binding"/>
    <property type="match status" value="1"/>
</dbReference>
<proteinExistence type="predicted"/>